<gene>
    <name evidence="1" type="ORF">QUW60_07155</name>
</gene>
<dbReference type="Proteomes" id="UP001169458">
    <property type="component" value="Unassembled WGS sequence"/>
</dbReference>
<sequence>MNLVDNSFLWGVKYKTKILQIRFVDACTAFLPELKYKGKSVRIKKSGSRLPDFCSLLQDARGFTCKY</sequence>
<reference evidence="1 2" key="1">
    <citation type="submission" date="2023-06" db="EMBL/GenBank/DDBJ databases">
        <authorList>
            <person name="Zeman M."/>
            <person name="Kubasova T."/>
            <person name="Jahodarova E."/>
            <person name="Nykrynova M."/>
            <person name="Rychlik I."/>
        </authorList>
    </citation>
    <scope>NUCLEOTIDE SEQUENCE [LARGE SCALE GENOMIC DNA]</scope>
    <source>
        <strain evidence="1 2">109_WCHN</strain>
    </source>
</reference>
<reference evidence="2" key="2">
    <citation type="submission" date="2023-07" db="EMBL/GenBank/DDBJ databases">
        <title>Identification and characterization of horizontal gene transfer across gut microbiota members of farm animals based on homology search.</title>
        <authorList>
            <person name="Schwarzerova J."/>
            <person name="Nykrynova M."/>
            <person name="Jureckova K."/>
            <person name="Cejkova D."/>
            <person name="Rychlik I."/>
        </authorList>
    </citation>
    <scope>NUCLEOTIDE SEQUENCE [LARGE SCALE GENOMIC DNA]</scope>
    <source>
        <strain evidence="2">109_WCHN</strain>
    </source>
</reference>
<proteinExistence type="predicted"/>
<evidence type="ECO:0000313" key="2">
    <source>
        <dbReference type="Proteomes" id="UP001169458"/>
    </source>
</evidence>
<organism evidence="1 2">
    <name type="scientific">Bacteroides gallinaceum</name>
    <dbReference type="NCBI Taxonomy" id="1462571"/>
    <lineage>
        <taxon>Bacteria</taxon>
        <taxon>Pseudomonadati</taxon>
        <taxon>Bacteroidota</taxon>
        <taxon>Bacteroidia</taxon>
        <taxon>Bacteroidales</taxon>
        <taxon>Bacteroidaceae</taxon>
        <taxon>Bacteroides</taxon>
    </lineage>
</organism>
<dbReference type="EMBL" id="JAUDEN010000010">
    <property type="protein sequence ID" value="MDM8325007.1"/>
    <property type="molecule type" value="Genomic_DNA"/>
</dbReference>
<evidence type="ECO:0000313" key="1">
    <source>
        <dbReference type="EMBL" id="MDM8325007.1"/>
    </source>
</evidence>
<name>A0ABT7VFH1_9BACE</name>
<protein>
    <submittedName>
        <fullName evidence="1">Uncharacterized protein</fullName>
    </submittedName>
</protein>
<accession>A0ABT7VFH1</accession>
<keyword evidence="2" id="KW-1185">Reference proteome</keyword>
<comment type="caution">
    <text evidence="1">The sequence shown here is derived from an EMBL/GenBank/DDBJ whole genome shotgun (WGS) entry which is preliminary data.</text>
</comment>